<comment type="caution">
    <text evidence="1">The sequence shown here is derived from an EMBL/GenBank/DDBJ whole genome shotgun (WGS) entry which is preliminary data.</text>
</comment>
<keyword evidence="2" id="KW-1185">Reference proteome</keyword>
<accession>A0A2C6LJC5</accession>
<reference evidence="1 2" key="1">
    <citation type="submission" date="2013-09" db="EMBL/GenBank/DDBJ databases">
        <title>Biodegradation of hydrocarbons in the deep terrestrial subsurface : characterization of a microbial consortium composed of two Desulfotomaculum species originating from a deep geological formation.</title>
        <authorList>
            <person name="Aullo T."/>
            <person name="Berlendis S."/>
            <person name="Lascourreges J.-F."/>
            <person name="Dessort D."/>
            <person name="Saint-Laurent S."/>
            <person name="Schraauwers B."/>
            <person name="Mas J."/>
            <person name="Magot M."/>
            <person name="Ranchou-Peyruse A."/>
        </authorList>
    </citation>
    <scope>NUCLEOTIDE SEQUENCE [LARGE SCALE GENOMIC DNA]</scope>
    <source>
        <strain evidence="1 2">Bs107</strain>
    </source>
</reference>
<sequence>MSDYKPIYFEYFEVYYGKEINLDNFEFPFSKNDTYFCVFNPKTMKKIQFRLSLKEDKKWIEVEELWNYKESQEIYITRYLHSIYDDSICQFNHIDGSINVYMNKEYNKRYASQISSHANSHIKLWLIKGLIDIKDWAKLILYYFDDYDLLIDAFTGKLTEEIFEEELYRK</sequence>
<protein>
    <submittedName>
        <fullName evidence="1">Uncharacterized protein</fullName>
    </submittedName>
</protein>
<name>A0A2C6LJC5_9FIRM</name>
<organism evidence="1 2">
    <name type="scientific">Desulforamulus profundi</name>
    <dbReference type="NCBI Taxonomy" id="1383067"/>
    <lineage>
        <taxon>Bacteria</taxon>
        <taxon>Bacillati</taxon>
        <taxon>Bacillota</taxon>
        <taxon>Clostridia</taxon>
        <taxon>Eubacteriales</taxon>
        <taxon>Peptococcaceae</taxon>
        <taxon>Desulforamulus</taxon>
    </lineage>
</organism>
<dbReference type="AlphaFoldDB" id="A0A2C6LJC5"/>
<gene>
    <name evidence="1" type="ORF">P378_09115</name>
</gene>
<evidence type="ECO:0000313" key="1">
    <source>
        <dbReference type="EMBL" id="PHJ38660.1"/>
    </source>
</evidence>
<proteinExistence type="predicted"/>
<dbReference type="Proteomes" id="UP000222564">
    <property type="component" value="Unassembled WGS sequence"/>
</dbReference>
<dbReference type="EMBL" id="AWQQ01000047">
    <property type="protein sequence ID" value="PHJ38660.1"/>
    <property type="molecule type" value="Genomic_DNA"/>
</dbReference>
<evidence type="ECO:0000313" key="2">
    <source>
        <dbReference type="Proteomes" id="UP000222564"/>
    </source>
</evidence>